<dbReference type="Proteomes" id="UP001164481">
    <property type="component" value="Chromosome"/>
</dbReference>
<dbReference type="InterPro" id="IPR036986">
    <property type="entry name" value="S4_RNA-bd_sf"/>
</dbReference>
<reference evidence="7" key="1">
    <citation type="submission" date="2022-10" db="EMBL/GenBank/DDBJ databases">
        <authorList>
            <person name="Wei X."/>
        </authorList>
    </citation>
    <scope>NUCLEOTIDE SEQUENCE</scope>
    <source>
        <strain evidence="7">SD2</strain>
    </source>
</reference>
<dbReference type="PROSITE" id="PS01149">
    <property type="entry name" value="PSI_RSU"/>
    <property type="match status" value="1"/>
</dbReference>
<dbReference type="GO" id="GO:0003723">
    <property type="term" value="F:RNA binding"/>
    <property type="evidence" value="ECO:0007669"/>
    <property type="project" value="UniProtKB-KW"/>
</dbReference>
<dbReference type="InterPro" id="IPR018496">
    <property type="entry name" value="PsdUridine_synth_RsuA/RluB_CS"/>
</dbReference>
<sequence length="234" mass="27475">MKIRIEKFIADSTLYTRNEIKKLISKGLVKVNDLIIKKSQSIDPKLDKIYLEGILLEAREEFSYIMINKPAGYICANFDWNKQVVFELLLDLEMNLKDFFTIGRLDIDTEGLLIITNDGKLSHNLLSPKKHIPKTYYVELDKPLEKNIKELLEKELLINEIKYKKSILNNISNNKCEITIFEGKFHQIKIIFAHFGYKVTYLKRIKMNNLSLDENLKPGEYKFLTKEELDLLKN</sequence>
<dbReference type="GO" id="GO:0120159">
    <property type="term" value="F:rRNA pseudouridine synthase activity"/>
    <property type="evidence" value="ECO:0007669"/>
    <property type="project" value="UniProtKB-ARBA"/>
</dbReference>
<dbReference type="SUPFAM" id="SSF55174">
    <property type="entry name" value="Alpha-L RNA-binding motif"/>
    <property type="match status" value="1"/>
</dbReference>
<dbReference type="SMART" id="SM00363">
    <property type="entry name" value="S4"/>
    <property type="match status" value="1"/>
</dbReference>
<accession>A0AAX3F0F5</accession>
<dbReference type="InterPro" id="IPR020094">
    <property type="entry name" value="TruA/RsuA/RluB/E/F_N"/>
</dbReference>
<dbReference type="GO" id="GO:0000455">
    <property type="term" value="P:enzyme-directed rRNA pseudouridine synthesis"/>
    <property type="evidence" value="ECO:0007669"/>
    <property type="project" value="UniProtKB-ARBA"/>
</dbReference>
<dbReference type="InterPro" id="IPR006145">
    <property type="entry name" value="PsdUridine_synth_RsuA/RluA"/>
</dbReference>
<dbReference type="InterPro" id="IPR050343">
    <property type="entry name" value="RsuA_PseudoU_synthase"/>
</dbReference>
<evidence type="ECO:0000313" key="8">
    <source>
        <dbReference type="Proteomes" id="UP001164481"/>
    </source>
</evidence>
<name>A0AAX3F0F5_MYCSY</name>
<dbReference type="InterPro" id="IPR020103">
    <property type="entry name" value="PsdUridine_synth_cat_dom_sf"/>
</dbReference>
<dbReference type="SUPFAM" id="SSF55120">
    <property type="entry name" value="Pseudouridine synthase"/>
    <property type="match status" value="1"/>
</dbReference>
<evidence type="ECO:0000313" key="7">
    <source>
        <dbReference type="EMBL" id="UZW64189.1"/>
    </source>
</evidence>
<evidence type="ECO:0000256" key="2">
    <source>
        <dbReference type="ARBA" id="ARBA00022884"/>
    </source>
</evidence>
<dbReference type="Pfam" id="PF01479">
    <property type="entry name" value="S4"/>
    <property type="match status" value="1"/>
</dbReference>
<dbReference type="InterPro" id="IPR002942">
    <property type="entry name" value="S4_RNA-bd"/>
</dbReference>
<evidence type="ECO:0000256" key="1">
    <source>
        <dbReference type="ARBA" id="ARBA00008348"/>
    </source>
</evidence>
<keyword evidence="2 4" id="KW-0694">RNA-binding</keyword>
<dbReference type="PANTHER" id="PTHR47683:SF4">
    <property type="entry name" value="PSEUDOURIDINE SYNTHASE"/>
    <property type="match status" value="1"/>
</dbReference>
<evidence type="ECO:0000256" key="4">
    <source>
        <dbReference type="PROSITE-ProRule" id="PRU00182"/>
    </source>
</evidence>
<dbReference type="Gene3D" id="3.30.70.1560">
    <property type="entry name" value="Alpha-L RNA-binding motif"/>
    <property type="match status" value="1"/>
</dbReference>
<dbReference type="NCBIfam" id="TIGR00093">
    <property type="entry name" value="pseudouridine synthase"/>
    <property type="match status" value="1"/>
</dbReference>
<dbReference type="InterPro" id="IPR042092">
    <property type="entry name" value="PsdUridine_s_RsuA/RluB/E/F_cat"/>
</dbReference>
<proteinExistence type="inferred from homology"/>
<dbReference type="PROSITE" id="PS50889">
    <property type="entry name" value="S4"/>
    <property type="match status" value="1"/>
</dbReference>
<evidence type="ECO:0000256" key="5">
    <source>
        <dbReference type="RuleBase" id="RU003887"/>
    </source>
</evidence>
<dbReference type="AlphaFoldDB" id="A0AAX3F0F5"/>
<evidence type="ECO:0000259" key="6">
    <source>
        <dbReference type="SMART" id="SM00363"/>
    </source>
</evidence>
<reference evidence="7" key="2">
    <citation type="submission" date="2022-11" db="EMBL/GenBank/DDBJ databases">
        <title>complete genomes of mycoplasma synoviae ZX313 strain and SD2 strain.</title>
        <authorList>
            <person name="Zhong Q."/>
        </authorList>
    </citation>
    <scope>NUCLEOTIDE SEQUENCE</scope>
    <source>
        <strain evidence="7">SD2</strain>
    </source>
</reference>
<dbReference type="Gene3D" id="3.30.70.580">
    <property type="entry name" value="Pseudouridine synthase I, catalytic domain, N-terminal subdomain"/>
    <property type="match status" value="1"/>
</dbReference>
<dbReference type="EC" id="5.4.99.-" evidence="5"/>
<comment type="similarity">
    <text evidence="1 5">Belongs to the pseudouridine synthase RsuA family.</text>
</comment>
<dbReference type="InterPro" id="IPR000748">
    <property type="entry name" value="PsdUridine_synth_RsuA/RluB/E/F"/>
</dbReference>
<dbReference type="CDD" id="cd00165">
    <property type="entry name" value="S4"/>
    <property type="match status" value="1"/>
</dbReference>
<dbReference type="Pfam" id="PF00849">
    <property type="entry name" value="PseudoU_synth_2"/>
    <property type="match status" value="1"/>
</dbReference>
<dbReference type="EMBL" id="CP107525">
    <property type="protein sequence ID" value="UZW64189.1"/>
    <property type="molecule type" value="Genomic_DNA"/>
</dbReference>
<organism evidence="7 8">
    <name type="scientific">Mycoplasmopsis synoviae</name>
    <name type="common">Mycoplasma synoviae</name>
    <dbReference type="NCBI Taxonomy" id="2109"/>
    <lineage>
        <taxon>Bacteria</taxon>
        <taxon>Bacillati</taxon>
        <taxon>Mycoplasmatota</taxon>
        <taxon>Mycoplasmoidales</taxon>
        <taxon>Metamycoplasmataceae</taxon>
        <taxon>Mycoplasmopsis</taxon>
    </lineage>
</organism>
<feature type="domain" description="RNA-binding S4" evidence="6">
    <location>
        <begin position="3"/>
        <end position="60"/>
    </location>
</feature>
<dbReference type="RefSeq" id="WP_154221351.1">
    <property type="nucleotide sequence ID" value="NZ_CP034544.1"/>
</dbReference>
<keyword evidence="3 5" id="KW-0413">Isomerase</keyword>
<protein>
    <recommendedName>
        <fullName evidence="5">Pseudouridine synthase</fullName>
        <ecNumber evidence="5">5.4.99.-</ecNumber>
    </recommendedName>
</protein>
<evidence type="ECO:0000256" key="3">
    <source>
        <dbReference type="ARBA" id="ARBA00023235"/>
    </source>
</evidence>
<dbReference type="PANTHER" id="PTHR47683">
    <property type="entry name" value="PSEUDOURIDINE SYNTHASE FAMILY PROTEIN-RELATED"/>
    <property type="match status" value="1"/>
</dbReference>
<dbReference type="Gene3D" id="3.10.290.10">
    <property type="entry name" value="RNA-binding S4 domain"/>
    <property type="match status" value="1"/>
</dbReference>
<gene>
    <name evidence="7" type="ORF">OIE46_02260</name>
</gene>